<sequence>AIFIETLSLIIENNPRKSINTKSQKGVGETGCFPV</sequence>
<feature type="non-terminal residue" evidence="1">
    <location>
        <position position="1"/>
    </location>
</feature>
<comment type="caution">
    <text evidence="1">The sequence shown here is derived from an EMBL/GenBank/DDBJ whole genome shotgun (WGS) entry which is preliminary data.</text>
</comment>
<protein>
    <submittedName>
        <fullName evidence="1">Uncharacterized protein</fullName>
    </submittedName>
</protein>
<gene>
    <name evidence="1" type="ORF">S06H3_11496</name>
</gene>
<proteinExistence type="predicted"/>
<evidence type="ECO:0000313" key="1">
    <source>
        <dbReference type="EMBL" id="GAI16388.1"/>
    </source>
</evidence>
<dbReference type="EMBL" id="BARV01005589">
    <property type="protein sequence ID" value="GAI16388.1"/>
    <property type="molecule type" value="Genomic_DNA"/>
</dbReference>
<reference evidence="1" key="1">
    <citation type="journal article" date="2014" name="Front. Microbiol.">
        <title>High frequency of phylogenetically diverse reductive dehalogenase-homologous genes in deep subseafloor sedimentary metagenomes.</title>
        <authorList>
            <person name="Kawai M."/>
            <person name="Futagami T."/>
            <person name="Toyoda A."/>
            <person name="Takaki Y."/>
            <person name="Nishi S."/>
            <person name="Hori S."/>
            <person name="Arai W."/>
            <person name="Tsubouchi T."/>
            <person name="Morono Y."/>
            <person name="Uchiyama I."/>
            <person name="Ito T."/>
            <person name="Fujiyama A."/>
            <person name="Inagaki F."/>
            <person name="Takami H."/>
        </authorList>
    </citation>
    <scope>NUCLEOTIDE SEQUENCE</scope>
    <source>
        <strain evidence="1">Expedition CK06-06</strain>
    </source>
</reference>
<dbReference type="AlphaFoldDB" id="X1LBB1"/>
<accession>X1LBB1</accession>
<name>X1LBB1_9ZZZZ</name>
<organism evidence="1">
    <name type="scientific">marine sediment metagenome</name>
    <dbReference type="NCBI Taxonomy" id="412755"/>
    <lineage>
        <taxon>unclassified sequences</taxon>
        <taxon>metagenomes</taxon>
        <taxon>ecological metagenomes</taxon>
    </lineage>
</organism>